<protein>
    <submittedName>
        <fullName evidence="16">Diacylglycerol kinase family protein</fullName>
        <ecNumber evidence="16">2.7.1.-</ecNumber>
    </submittedName>
</protein>
<evidence type="ECO:0000256" key="13">
    <source>
        <dbReference type="ARBA" id="ARBA00023209"/>
    </source>
</evidence>
<name>A0ABV7ADT3_9RHOB</name>
<evidence type="ECO:0000256" key="12">
    <source>
        <dbReference type="ARBA" id="ARBA00023136"/>
    </source>
</evidence>
<keyword evidence="11" id="KW-0443">Lipid metabolism</keyword>
<keyword evidence="14" id="KW-1208">Phospholipid metabolism</keyword>
<comment type="similarity">
    <text evidence="2">Belongs to the bacterial diacylglycerol kinase family.</text>
</comment>
<evidence type="ECO:0000256" key="7">
    <source>
        <dbReference type="ARBA" id="ARBA00022741"/>
    </source>
</evidence>
<accession>A0ABV7ADT3</accession>
<keyword evidence="10 15" id="KW-1133">Transmembrane helix</keyword>
<feature type="transmembrane region" description="Helical" evidence="15">
    <location>
        <begin position="92"/>
        <end position="116"/>
    </location>
</feature>
<dbReference type="Gene3D" id="1.10.287.3610">
    <property type="match status" value="1"/>
</dbReference>
<evidence type="ECO:0000313" key="17">
    <source>
        <dbReference type="Proteomes" id="UP001595443"/>
    </source>
</evidence>
<dbReference type="PANTHER" id="PTHR34299:SF1">
    <property type="entry name" value="DIACYLGLYCEROL KINASE"/>
    <property type="match status" value="1"/>
</dbReference>
<dbReference type="EMBL" id="JBHRSK010000004">
    <property type="protein sequence ID" value="MFC2967200.1"/>
    <property type="molecule type" value="Genomic_DNA"/>
</dbReference>
<keyword evidence="7" id="KW-0547">Nucleotide-binding</keyword>
<dbReference type="PROSITE" id="PS01069">
    <property type="entry name" value="DAGK_PROKAR"/>
    <property type="match status" value="1"/>
</dbReference>
<comment type="subcellular location">
    <subcellularLocation>
        <location evidence="1">Cell membrane</location>
        <topology evidence="1">Multi-pass membrane protein</topology>
    </subcellularLocation>
</comment>
<dbReference type="InterPro" id="IPR000829">
    <property type="entry name" value="DAGK"/>
</dbReference>
<evidence type="ECO:0000256" key="15">
    <source>
        <dbReference type="SAM" id="Phobius"/>
    </source>
</evidence>
<keyword evidence="8 16" id="KW-0418">Kinase</keyword>
<dbReference type="RefSeq" id="WP_377831839.1">
    <property type="nucleotide sequence ID" value="NZ_JBHRSK010000004.1"/>
</dbReference>
<evidence type="ECO:0000256" key="11">
    <source>
        <dbReference type="ARBA" id="ARBA00023098"/>
    </source>
</evidence>
<evidence type="ECO:0000313" key="16">
    <source>
        <dbReference type="EMBL" id="MFC2967200.1"/>
    </source>
</evidence>
<feature type="transmembrane region" description="Helical" evidence="15">
    <location>
        <begin position="52"/>
        <end position="71"/>
    </location>
</feature>
<evidence type="ECO:0000256" key="10">
    <source>
        <dbReference type="ARBA" id="ARBA00022989"/>
    </source>
</evidence>
<evidence type="ECO:0000256" key="2">
    <source>
        <dbReference type="ARBA" id="ARBA00005967"/>
    </source>
</evidence>
<keyword evidence="17" id="KW-1185">Reference proteome</keyword>
<keyword evidence="4" id="KW-0444">Lipid biosynthesis</keyword>
<keyword evidence="12 15" id="KW-0472">Membrane</keyword>
<dbReference type="CDD" id="cd14265">
    <property type="entry name" value="UDPK_IM_like"/>
    <property type="match status" value="1"/>
</dbReference>
<comment type="caution">
    <text evidence="16">The sequence shown here is derived from an EMBL/GenBank/DDBJ whole genome shotgun (WGS) entry which is preliminary data.</text>
</comment>
<reference evidence="17" key="1">
    <citation type="journal article" date="2019" name="Int. J. Syst. Evol. Microbiol.">
        <title>The Global Catalogue of Microorganisms (GCM) 10K type strain sequencing project: providing services to taxonomists for standard genome sequencing and annotation.</title>
        <authorList>
            <consortium name="The Broad Institute Genomics Platform"/>
            <consortium name="The Broad Institute Genome Sequencing Center for Infectious Disease"/>
            <person name="Wu L."/>
            <person name="Ma J."/>
        </authorList>
    </citation>
    <scope>NUCLEOTIDE SEQUENCE [LARGE SCALE GENOMIC DNA]</scope>
    <source>
        <strain evidence="17">KCTC 62192</strain>
    </source>
</reference>
<dbReference type="PANTHER" id="PTHR34299">
    <property type="entry name" value="DIACYLGLYCEROL KINASE"/>
    <property type="match status" value="1"/>
</dbReference>
<dbReference type="EC" id="2.7.1.-" evidence="16"/>
<evidence type="ECO:0000256" key="8">
    <source>
        <dbReference type="ARBA" id="ARBA00022777"/>
    </source>
</evidence>
<dbReference type="Pfam" id="PF01219">
    <property type="entry name" value="DAGK_prokar"/>
    <property type="match status" value="1"/>
</dbReference>
<evidence type="ECO:0000256" key="6">
    <source>
        <dbReference type="ARBA" id="ARBA00022692"/>
    </source>
</evidence>
<keyword evidence="3" id="KW-1003">Cell membrane</keyword>
<evidence type="ECO:0000256" key="5">
    <source>
        <dbReference type="ARBA" id="ARBA00022679"/>
    </source>
</evidence>
<keyword evidence="9" id="KW-0067">ATP-binding</keyword>
<evidence type="ECO:0000256" key="14">
    <source>
        <dbReference type="ARBA" id="ARBA00023264"/>
    </source>
</evidence>
<sequence>MDWLRARASSFVYAARGLVVLARQPNAQIHLAATFVVVFAGLALGVGARDWIVLVFAIALVLAAEAINTALERVVDLASPDWSPLARDAKDVAAAGVLICAIGAAVIGCVVFWPYLFG</sequence>
<evidence type="ECO:0000256" key="3">
    <source>
        <dbReference type="ARBA" id="ARBA00022475"/>
    </source>
</evidence>
<dbReference type="Proteomes" id="UP001595443">
    <property type="component" value="Unassembled WGS sequence"/>
</dbReference>
<dbReference type="GO" id="GO:0016301">
    <property type="term" value="F:kinase activity"/>
    <property type="evidence" value="ECO:0007669"/>
    <property type="project" value="UniProtKB-KW"/>
</dbReference>
<feature type="transmembrane region" description="Helical" evidence="15">
    <location>
        <begin position="29"/>
        <end position="46"/>
    </location>
</feature>
<keyword evidence="5 16" id="KW-0808">Transferase</keyword>
<dbReference type="InterPro" id="IPR036945">
    <property type="entry name" value="DAGK_sf"/>
</dbReference>
<keyword evidence="13" id="KW-0594">Phospholipid biosynthesis</keyword>
<evidence type="ECO:0000256" key="4">
    <source>
        <dbReference type="ARBA" id="ARBA00022516"/>
    </source>
</evidence>
<dbReference type="InterPro" id="IPR033717">
    <property type="entry name" value="UDPK"/>
</dbReference>
<organism evidence="16 17">
    <name type="scientific">Acidimangrovimonas pyrenivorans</name>
    <dbReference type="NCBI Taxonomy" id="2030798"/>
    <lineage>
        <taxon>Bacteria</taxon>
        <taxon>Pseudomonadati</taxon>
        <taxon>Pseudomonadota</taxon>
        <taxon>Alphaproteobacteria</taxon>
        <taxon>Rhodobacterales</taxon>
        <taxon>Paracoccaceae</taxon>
        <taxon>Acidimangrovimonas</taxon>
    </lineage>
</organism>
<keyword evidence="6 15" id="KW-0812">Transmembrane</keyword>
<evidence type="ECO:0000256" key="1">
    <source>
        <dbReference type="ARBA" id="ARBA00004651"/>
    </source>
</evidence>
<proteinExistence type="inferred from homology"/>
<gene>
    <name evidence="16" type="ORF">ACFOES_03765</name>
</gene>
<evidence type="ECO:0000256" key="9">
    <source>
        <dbReference type="ARBA" id="ARBA00022840"/>
    </source>
</evidence>